<evidence type="ECO:0000313" key="2">
    <source>
        <dbReference type="Proteomes" id="UP000515860"/>
    </source>
</evidence>
<dbReference type="RefSeq" id="WP_118644660.1">
    <property type="nucleotide sequence ID" value="NZ_CP060635.1"/>
</dbReference>
<dbReference type="InterPro" id="IPR017695">
    <property type="entry name" value="Se-dep_Mo_hydrolase_YqeB"/>
</dbReference>
<dbReference type="NCBIfam" id="TIGR03309">
    <property type="entry name" value="matur_yqeB"/>
    <property type="match status" value="1"/>
</dbReference>
<protein>
    <submittedName>
        <fullName evidence="1">EF2563 family selenium-dependent molybdenum hydroxylase system protein</fullName>
    </submittedName>
</protein>
<proteinExistence type="predicted"/>
<accession>A0A7G9GCU7</accession>
<dbReference type="Proteomes" id="UP000515860">
    <property type="component" value="Chromosome"/>
</dbReference>
<organism evidence="1 2">
    <name type="scientific">Wansuia hejianensis</name>
    <dbReference type="NCBI Taxonomy" id="2763667"/>
    <lineage>
        <taxon>Bacteria</taxon>
        <taxon>Bacillati</taxon>
        <taxon>Bacillota</taxon>
        <taxon>Clostridia</taxon>
        <taxon>Lachnospirales</taxon>
        <taxon>Lachnospiraceae</taxon>
        <taxon>Wansuia</taxon>
    </lineage>
</organism>
<sequence length="279" mass="30091">MTRKEQLVIVRGGGDIATGTIYKLMECGYPVLVLETERPSAIRRLAAFSEAAYEGVSQVEGHTCRLAAGYEEAKAILARGEAAMLTDPDCRVLEQVRPFALVDAILAKRNLGTDRSMSGITIALGPGFRAGEDVDVVIETMRGHDLGRVIHEGSALPDTGTPGLIMGCGRERVIHAPANGILQSCRRIGDLVEEGETLAWILGEDGTRTEVKATLTGLLRGILRDAYRVTKGFKMADIDPRKDEYQNCFTISDKARCIAGGVLEGILCMERRNGAGDLS</sequence>
<dbReference type="Gene3D" id="3.40.630.10">
    <property type="entry name" value="Zn peptidases"/>
    <property type="match status" value="1"/>
</dbReference>
<dbReference type="KEGG" id="whj:H9Q79_17555"/>
<dbReference type="AlphaFoldDB" id="A0A7G9GCU7"/>
<evidence type="ECO:0000313" key="1">
    <source>
        <dbReference type="EMBL" id="QNM08629.1"/>
    </source>
</evidence>
<dbReference type="EMBL" id="CP060635">
    <property type="protein sequence ID" value="QNM08629.1"/>
    <property type="molecule type" value="Genomic_DNA"/>
</dbReference>
<name>A0A7G9GCU7_9FIRM</name>
<gene>
    <name evidence="1" type="ORF">H9Q79_17555</name>
</gene>
<reference evidence="1 2" key="1">
    <citation type="submission" date="2020-08" db="EMBL/GenBank/DDBJ databases">
        <authorList>
            <person name="Liu C."/>
            <person name="Sun Q."/>
        </authorList>
    </citation>
    <scope>NUCLEOTIDE SEQUENCE [LARGE SCALE GENOMIC DNA]</scope>
    <source>
        <strain evidence="1 2">NSJ-29</strain>
    </source>
</reference>
<keyword evidence="2" id="KW-1185">Reference proteome</keyword>